<evidence type="ECO:0000313" key="1">
    <source>
        <dbReference type="EMBL" id="PNR44066.1"/>
    </source>
</evidence>
<proteinExistence type="predicted"/>
<reference evidence="2" key="3">
    <citation type="submission" date="2020-12" db="UniProtKB">
        <authorList>
            <consortium name="EnsemblPlants"/>
        </authorList>
    </citation>
    <scope>IDENTIFICATION</scope>
</reference>
<dbReference type="Proteomes" id="UP000006727">
    <property type="component" value="Chromosome 12"/>
</dbReference>
<name>A0A2K1JRI4_PHYPA</name>
<evidence type="ECO:0000313" key="2">
    <source>
        <dbReference type="EnsemblPlants" id="PAC:32972306.CDS.1"/>
    </source>
</evidence>
<dbReference type="EnsemblPlants" id="Pp3c12_18401V3.1">
    <property type="protein sequence ID" value="PAC:32972306.CDS.1"/>
    <property type="gene ID" value="Pp3c12_18401"/>
</dbReference>
<dbReference type="Gramene" id="Pp3c12_18401V3.1">
    <property type="protein sequence ID" value="PAC:32972306.CDS.1"/>
    <property type="gene ID" value="Pp3c12_18401"/>
</dbReference>
<keyword evidence="3" id="KW-1185">Reference proteome</keyword>
<dbReference type="InParanoid" id="A0A2K1JRI4"/>
<dbReference type="AlphaFoldDB" id="A0A2K1JRI4"/>
<dbReference type="EMBL" id="ABEU02000012">
    <property type="protein sequence ID" value="PNR44066.1"/>
    <property type="molecule type" value="Genomic_DNA"/>
</dbReference>
<evidence type="ECO:0000313" key="3">
    <source>
        <dbReference type="Proteomes" id="UP000006727"/>
    </source>
</evidence>
<reference evidence="1 3" key="1">
    <citation type="journal article" date="2008" name="Science">
        <title>The Physcomitrella genome reveals evolutionary insights into the conquest of land by plants.</title>
        <authorList>
            <person name="Rensing S."/>
            <person name="Lang D."/>
            <person name="Zimmer A."/>
            <person name="Terry A."/>
            <person name="Salamov A."/>
            <person name="Shapiro H."/>
            <person name="Nishiyama T."/>
            <person name="Perroud P.-F."/>
            <person name="Lindquist E."/>
            <person name="Kamisugi Y."/>
            <person name="Tanahashi T."/>
            <person name="Sakakibara K."/>
            <person name="Fujita T."/>
            <person name="Oishi K."/>
            <person name="Shin-I T."/>
            <person name="Kuroki Y."/>
            <person name="Toyoda A."/>
            <person name="Suzuki Y."/>
            <person name="Hashimoto A."/>
            <person name="Yamaguchi K."/>
            <person name="Sugano A."/>
            <person name="Kohara Y."/>
            <person name="Fujiyama A."/>
            <person name="Anterola A."/>
            <person name="Aoki S."/>
            <person name="Ashton N."/>
            <person name="Barbazuk W.B."/>
            <person name="Barker E."/>
            <person name="Bennetzen J."/>
            <person name="Bezanilla M."/>
            <person name="Blankenship R."/>
            <person name="Cho S.H."/>
            <person name="Dutcher S."/>
            <person name="Estelle M."/>
            <person name="Fawcett J.A."/>
            <person name="Gundlach H."/>
            <person name="Hanada K."/>
            <person name="Heyl A."/>
            <person name="Hicks K.A."/>
            <person name="Hugh J."/>
            <person name="Lohr M."/>
            <person name="Mayer K."/>
            <person name="Melkozernov A."/>
            <person name="Murata T."/>
            <person name="Nelson D."/>
            <person name="Pils B."/>
            <person name="Prigge M."/>
            <person name="Reiss B."/>
            <person name="Renner T."/>
            <person name="Rombauts S."/>
            <person name="Rushton P."/>
            <person name="Sanderfoot A."/>
            <person name="Schween G."/>
            <person name="Shiu S.-H."/>
            <person name="Stueber K."/>
            <person name="Theodoulou F.L."/>
            <person name="Tu H."/>
            <person name="Van de Peer Y."/>
            <person name="Verrier P.J."/>
            <person name="Waters E."/>
            <person name="Wood A."/>
            <person name="Yang L."/>
            <person name="Cove D."/>
            <person name="Cuming A."/>
            <person name="Hasebe M."/>
            <person name="Lucas S."/>
            <person name="Mishler D.B."/>
            <person name="Reski R."/>
            <person name="Grigoriev I."/>
            <person name="Quatrano R.S."/>
            <person name="Boore J.L."/>
        </authorList>
    </citation>
    <scope>NUCLEOTIDE SEQUENCE [LARGE SCALE GENOMIC DNA]</scope>
    <source>
        <strain evidence="2 3">cv. Gransden 2004</strain>
    </source>
</reference>
<organism evidence="1">
    <name type="scientific">Physcomitrium patens</name>
    <name type="common">Spreading-leaved earth moss</name>
    <name type="synonym">Physcomitrella patens</name>
    <dbReference type="NCBI Taxonomy" id="3218"/>
    <lineage>
        <taxon>Eukaryota</taxon>
        <taxon>Viridiplantae</taxon>
        <taxon>Streptophyta</taxon>
        <taxon>Embryophyta</taxon>
        <taxon>Bryophyta</taxon>
        <taxon>Bryophytina</taxon>
        <taxon>Bryopsida</taxon>
        <taxon>Funariidae</taxon>
        <taxon>Funariales</taxon>
        <taxon>Funariaceae</taxon>
        <taxon>Physcomitrium</taxon>
    </lineage>
</organism>
<sequence>MKNYVQSFTELWCKQGKSRKRSYAQLNKFLNCRVLICWKFRVSQACRFGHSLLCFRKPFAYICLRDFSGVCYFSSFFFT</sequence>
<accession>A0A2K1JRI4</accession>
<gene>
    <name evidence="1" type="ORF">PHYPA_016449</name>
</gene>
<protein>
    <submittedName>
        <fullName evidence="1 2">Uncharacterized protein</fullName>
    </submittedName>
</protein>
<reference evidence="1 3" key="2">
    <citation type="journal article" date="2018" name="Plant J.">
        <title>The Physcomitrella patens chromosome-scale assembly reveals moss genome structure and evolution.</title>
        <authorList>
            <person name="Lang D."/>
            <person name="Ullrich K.K."/>
            <person name="Murat F."/>
            <person name="Fuchs J."/>
            <person name="Jenkins J."/>
            <person name="Haas F.B."/>
            <person name="Piednoel M."/>
            <person name="Gundlach H."/>
            <person name="Van Bel M."/>
            <person name="Meyberg R."/>
            <person name="Vives C."/>
            <person name="Morata J."/>
            <person name="Symeonidi A."/>
            <person name="Hiss M."/>
            <person name="Muchero W."/>
            <person name="Kamisugi Y."/>
            <person name="Saleh O."/>
            <person name="Blanc G."/>
            <person name="Decker E.L."/>
            <person name="van Gessel N."/>
            <person name="Grimwood J."/>
            <person name="Hayes R.D."/>
            <person name="Graham S.W."/>
            <person name="Gunter L.E."/>
            <person name="McDaniel S.F."/>
            <person name="Hoernstein S.N.W."/>
            <person name="Larsson A."/>
            <person name="Li F.W."/>
            <person name="Perroud P.F."/>
            <person name="Phillips J."/>
            <person name="Ranjan P."/>
            <person name="Rokshar D.S."/>
            <person name="Rothfels C.J."/>
            <person name="Schneider L."/>
            <person name="Shu S."/>
            <person name="Stevenson D.W."/>
            <person name="Thummler F."/>
            <person name="Tillich M."/>
            <person name="Villarreal Aguilar J.C."/>
            <person name="Widiez T."/>
            <person name="Wong G.K."/>
            <person name="Wymore A."/>
            <person name="Zhang Y."/>
            <person name="Zimmer A.D."/>
            <person name="Quatrano R.S."/>
            <person name="Mayer K.F.X."/>
            <person name="Goodstein D."/>
            <person name="Casacuberta J.M."/>
            <person name="Vandepoele K."/>
            <person name="Reski R."/>
            <person name="Cuming A.C."/>
            <person name="Tuskan G.A."/>
            <person name="Maumus F."/>
            <person name="Salse J."/>
            <person name="Schmutz J."/>
            <person name="Rensing S.A."/>
        </authorList>
    </citation>
    <scope>NUCLEOTIDE SEQUENCE [LARGE SCALE GENOMIC DNA]</scope>
    <source>
        <strain evidence="2 3">cv. Gransden 2004</strain>
    </source>
</reference>